<organism evidence="4">
    <name type="scientific">uncultured Caudovirales phage</name>
    <dbReference type="NCBI Taxonomy" id="2100421"/>
    <lineage>
        <taxon>Viruses</taxon>
        <taxon>Duplodnaviria</taxon>
        <taxon>Heunggongvirae</taxon>
        <taxon>Uroviricota</taxon>
        <taxon>Caudoviricetes</taxon>
        <taxon>Peduoviridae</taxon>
        <taxon>Maltschvirus</taxon>
        <taxon>Maltschvirus maltsch</taxon>
    </lineage>
</organism>
<evidence type="ECO:0000313" key="3">
    <source>
        <dbReference type="EMBL" id="CAB4128725.1"/>
    </source>
</evidence>
<gene>
    <name evidence="3" type="ORF">UFOVP110_70</name>
    <name evidence="4" type="ORF">UFOVP223_94</name>
</gene>
<name>A0A6J7WTY8_9CAUD</name>
<dbReference type="EMBL" id="LR796220">
    <property type="protein sequence ID" value="CAB4128725.1"/>
    <property type="molecule type" value="Genomic_DNA"/>
</dbReference>
<evidence type="ECO:0000256" key="1">
    <source>
        <dbReference type="SAM" id="MobiDB-lite"/>
    </source>
</evidence>
<dbReference type="SUPFAM" id="SSF54060">
    <property type="entry name" value="His-Me finger endonucleases"/>
    <property type="match status" value="1"/>
</dbReference>
<reference evidence="4" key="1">
    <citation type="submission" date="2020-05" db="EMBL/GenBank/DDBJ databases">
        <authorList>
            <person name="Chiriac C."/>
            <person name="Salcher M."/>
            <person name="Ghai R."/>
            <person name="Kavagutti S V."/>
        </authorList>
    </citation>
    <scope>NUCLEOTIDE SEQUENCE</scope>
</reference>
<accession>A0A6J7WTY8</accession>
<protein>
    <submittedName>
        <fullName evidence="4">HNH nuclease</fullName>
    </submittedName>
</protein>
<dbReference type="EMBL" id="LR798276">
    <property type="protein sequence ID" value="CAB5219564.1"/>
    <property type="molecule type" value="Genomic_DNA"/>
</dbReference>
<proteinExistence type="predicted"/>
<dbReference type="InterPro" id="IPR044925">
    <property type="entry name" value="His-Me_finger_sf"/>
</dbReference>
<dbReference type="Pfam" id="PF13392">
    <property type="entry name" value="HNH_3"/>
    <property type="match status" value="1"/>
</dbReference>
<feature type="compositionally biased region" description="Basic residues" evidence="1">
    <location>
        <begin position="79"/>
        <end position="97"/>
    </location>
</feature>
<dbReference type="Gene3D" id="3.90.75.20">
    <property type="match status" value="1"/>
</dbReference>
<dbReference type="InterPro" id="IPR003615">
    <property type="entry name" value="HNH_nuc"/>
</dbReference>
<evidence type="ECO:0000313" key="4">
    <source>
        <dbReference type="EMBL" id="CAB5219564.1"/>
    </source>
</evidence>
<feature type="region of interest" description="Disordered" evidence="1">
    <location>
        <begin position="1"/>
        <end position="97"/>
    </location>
</feature>
<evidence type="ECO:0000259" key="2">
    <source>
        <dbReference type="Pfam" id="PF13392"/>
    </source>
</evidence>
<feature type="compositionally biased region" description="Basic and acidic residues" evidence="1">
    <location>
        <begin position="32"/>
        <end position="75"/>
    </location>
</feature>
<sequence>MAEVKIGTRKKFGPYKGSAQNGGREIYVWKVKTKDGWRTESKNKAREDYESKHGKLPKDTDVDHKDNNKKNDSKSNLHPMKHGKNVGKENKRRAGKK</sequence>
<feature type="domain" description="HNH nuclease" evidence="2">
    <location>
        <begin position="49"/>
        <end position="82"/>
    </location>
</feature>